<proteinExistence type="predicted"/>
<evidence type="ECO:0000313" key="2">
    <source>
        <dbReference type="EMBL" id="GIX80927.1"/>
    </source>
</evidence>
<evidence type="ECO:0000259" key="1">
    <source>
        <dbReference type="Pfam" id="PF01425"/>
    </source>
</evidence>
<protein>
    <submittedName>
        <fullName evidence="2">Fatty-acid amide hydrolase 2</fullName>
    </submittedName>
</protein>
<organism evidence="2 3">
    <name type="scientific">Caerostris extrusa</name>
    <name type="common">Bark spider</name>
    <name type="synonym">Caerostris bankana</name>
    <dbReference type="NCBI Taxonomy" id="172846"/>
    <lineage>
        <taxon>Eukaryota</taxon>
        <taxon>Metazoa</taxon>
        <taxon>Ecdysozoa</taxon>
        <taxon>Arthropoda</taxon>
        <taxon>Chelicerata</taxon>
        <taxon>Arachnida</taxon>
        <taxon>Araneae</taxon>
        <taxon>Araneomorphae</taxon>
        <taxon>Entelegynae</taxon>
        <taxon>Araneoidea</taxon>
        <taxon>Araneidae</taxon>
        <taxon>Caerostris</taxon>
    </lineage>
</organism>
<dbReference type="InterPro" id="IPR023631">
    <property type="entry name" value="Amidase_dom"/>
</dbReference>
<gene>
    <name evidence="2" type="primary">FAAH2</name>
    <name evidence="2" type="ORF">CEXT_334971</name>
</gene>
<dbReference type="PANTHER" id="PTHR43372:SF4">
    <property type="entry name" value="FATTY-ACID AMIDE HYDROLASE 2"/>
    <property type="match status" value="1"/>
</dbReference>
<dbReference type="Proteomes" id="UP001054945">
    <property type="component" value="Unassembled WGS sequence"/>
</dbReference>
<dbReference type="InterPro" id="IPR036928">
    <property type="entry name" value="AS_sf"/>
</dbReference>
<dbReference type="AlphaFoldDB" id="A0AAV4N886"/>
<name>A0AAV4N886_CAEEX</name>
<dbReference type="PANTHER" id="PTHR43372">
    <property type="entry name" value="FATTY-ACID AMIDE HYDROLASE"/>
    <property type="match status" value="1"/>
</dbReference>
<dbReference type="InterPro" id="IPR052739">
    <property type="entry name" value="FAAH2"/>
</dbReference>
<evidence type="ECO:0000313" key="3">
    <source>
        <dbReference type="Proteomes" id="UP001054945"/>
    </source>
</evidence>
<dbReference type="Pfam" id="PF01425">
    <property type="entry name" value="Amidase"/>
    <property type="match status" value="1"/>
</dbReference>
<dbReference type="GO" id="GO:0012505">
    <property type="term" value="C:endomembrane system"/>
    <property type="evidence" value="ECO:0007669"/>
    <property type="project" value="TreeGrafter"/>
</dbReference>
<keyword evidence="3" id="KW-1185">Reference proteome</keyword>
<dbReference type="SUPFAM" id="SSF75304">
    <property type="entry name" value="Amidase signature (AS) enzymes"/>
    <property type="match status" value="1"/>
</dbReference>
<comment type="caution">
    <text evidence="2">The sequence shown here is derived from an EMBL/GenBank/DDBJ whole genome shotgun (WGS) entry which is preliminary data.</text>
</comment>
<keyword evidence="2" id="KW-0378">Hydrolase</keyword>
<feature type="domain" description="Amidase" evidence="1">
    <location>
        <begin position="2"/>
        <end position="79"/>
    </location>
</feature>
<reference evidence="2 3" key="1">
    <citation type="submission" date="2021-06" db="EMBL/GenBank/DDBJ databases">
        <title>Caerostris extrusa draft genome.</title>
        <authorList>
            <person name="Kono N."/>
            <person name="Arakawa K."/>
        </authorList>
    </citation>
    <scope>NUCLEOTIDE SEQUENCE [LARGE SCALE GENOMIC DNA]</scope>
</reference>
<accession>A0AAV4N886</accession>
<dbReference type="Gene3D" id="3.90.1300.10">
    <property type="entry name" value="Amidase signature (AS) domain"/>
    <property type="match status" value="1"/>
</dbReference>
<sequence length="120" mass="12739">MGMNFETRSKLYGKCCNPYDTSKTCGGSSGGEGALITAGGSVLGLGDDLSGGLRIPAHFTGIFAHKPTKGLVPNEGILPPFRLNPSDPYVPTNPKIHEPWTNVQICRGSCHKHESSVNSR</sequence>
<dbReference type="GO" id="GO:0016787">
    <property type="term" value="F:hydrolase activity"/>
    <property type="evidence" value="ECO:0007669"/>
    <property type="project" value="UniProtKB-KW"/>
</dbReference>
<dbReference type="EMBL" id="BPLR01003075">
    <property type="protein sequence ID" value="GIX80927.1"/>
    <property type="molecule type" value="Genomic_DNA"/>
</dbReference>